<gene>
    <name evidence="1" type="ORF">LCPAC104_01440</name>
</gene>
<sequence length="587" mass="69989">MDYLNEINLSWIKLFEEINKDFPIYIILDLAKSMGIIYDETKIMDENYIDRLIKKINKLSCKIIKYPLDKQDYRDIARFINYNKISWNIETLNKCLKYIKQFFNKKIVISENFEEGFQTPQNIKKINSFILYAFCIQEKITLKYEINEKELSDHVRKYIKFKVEYVLNFPQIKSYLFDYYCKHNNQENITNKISFLELDEVGRNIRDRCPSIDSMKKMSPQKDSEIIAYFAILYHEDISNVKNFKDKYNEYKSSNRGREYKNITEIDNPDLNIIFNPNFPESFYSISQLKKIAITEGFNDKILNEGKPYKLLQQAYLSQTFFHGKCECVNDSTFIYKEDLNKINNTSLVCFGKRKNRLIYFTYKELYDTFINNKNFQNPIIINKINFFSDLSISKLYYLCTISRYKDEDEENYTTRINLSKLIDSILLENQEKSKEIEILKNIKEVNKAKEILKDILDMSMYMRGWDGYAEYPIEKSYEYDDKIITVKIVDFYELCEKKYDKNILTIILKLPLVRHITDNKYIYSKDIESGITIGDKINLIITGDNNDNIWSCLKVSSNWLISSSYRYLEKLGEKPNFDINNFVGIA</sequence>
<accession>A0A481Z4E8</accession>
<dbReference type="EMBL" id="MK500495">
    <property type="protein sequence ID" value="QBK90647.1"/>
    <property type="molecule type" value="Genomic_DNA"/>
</dbReference>
<organism evidence="1">
    <name type="scientific">Pithovirus LCPAC104</name>
    <dbReference type="NCBI Taxonomy" id="2506589"/>
    <lineage>
        <taxon>Viruses</taxon>
        <taxon>Pithoviruses</taxon>
    </lineage>
</organism>
<protein>
    <submittedName>
        <fullName evidence="1">Uncharacterized protein</fullName>
    </submittedName>
</protein>
<proteinExistence type="predicted"/>
<reference evidence="1" key="1">
    <citation type="journal article" date="2019" name="MBio">
        <title>Virus Genomes from Deep Sea Sediments Expand the Ocean Megavirome and Support Independent Origins of Viral Gigantism.</title>
        <authorList>
            <person name="Backstrom D."/>
            <person name="Yutin N."/>
            <person name="Jorgensen S.L."/>
            <person name="Dharamshi J."/>
            <person name="Homa F."/>
            <person name="Zaremba-Niedwiedzka K."/>
            <person name="Spang A."/>
            <person name="Wolf Y.I."/>
            <person name="Koonin E.V."/>
            <person name="Ettema T.J."/>
        </authorList>
    </citation>
    <scope>NUCLEOTIDE SEQUENCE</scope>
</reference>
<evidence type="ECO:0000313" key="1">
    <source>
        <dbReference type="EMBL" id="QBK90647.1"/>
    </source>
</evidence>
<name>A0A481Z4E8_9VIRU</name>